<keyword evidence="2" id="KW-0472">Membrane</keyword>
<dbReference type="RefSeq" id="WP_203388668.1">
    <property type="nucleotide sequence ID" value="NZ_CP064781.1"/>
</dbReference>
<keyword evidence="1" id="KW-0175">Coiled coil</keyword>
<evidence type="ECO:0000313" key="3">
    <source>
        <dbReference type="EMBL" id="QRJ65144.1"/>
    </source>
</evidence>
<proteinExistence type="predicted"/>
<feature type="coiled-coil region" evidence="1">
    <location>
        <begin position="65"/>
        <end position="134"/>
    </location>
</feature>
<name>A0A974SRN5_9RHOO</name>
<dbReference type="AlphaFoldDB" id="A0A974SRN5"/>
<evidence type="ECO:0000313" key="4">
    <source>
        <dbReference type="Proteomes" id="UP000663444"/>
    </source>
</evidence>
<dbReference type="KEGG" id="ares:IWH25_07335"/>
<evidence type="ECO:0000256" key="1">
    <source>
        <dbReference type="SAM" id="Coils"/>
    </source>
</evidence>
<dbReference type="InterPro" id="IPR046703">
    <property type="entry name" value="DUF6776"/>
</dbReference>
<keyword evidence="4" id="KW-1185">Reference proteome</keyword>
<dbReference type="Proteomes" id="UP000663444">
    <property type="component" value="Chromosome"/>
</dbReference>
<feature type="transmembrane region" description="Helical" evidence="2">
    <location>
        <begin position="32"/>
        <end position="54"/>
    </location>
</feature>
<organism evidence="3 4">
    <name type="scientific">Azospira restricta</name>
    <dbReference type="NCBI Taxonomy" id="404405"/>
    <lineage>
        <taxon>Bacteria</taxon>
        <taxon>Pseudomonadati</taxon>
        <taxon>Pseudomonadota</taxon>
        <taxon>Betaproteobacteria</taxon>
        <taxon>Rhodocyclales</taxon>
        <taxon>Rhodocyclaceae</taxon>
        <taxon>Azospira</taxon>
    </lineage>
</organism>
<evidence type="ECO:0000256" key="2">
    <source>
        <dbReference type="SAM" id="Phobius"/>
    </source>
</evidence>
<keyword evidence="2" id="KW-1133">Transmembrane helix</keyword>
<sequence length="253" mass="27888">MAISGAALRLRRLRQRFGISAPKVAIRTHVAWYWRALAGVALLSVSLAGAAWIYDAGRRIAGFDSQSSAQALAELRAQVGQLEAELGALRGVASAADSNLKIERTAQQQLATQVRQLEAENAALKQDLAFFEGLVPDNAGAEQGLRINRFRVDPEPIAGQYRYRMLLVHNASRQQKEFRGDLQFVLQVQQGGKDAMITLPSGNDPNLQRYRIEIKHFQRAEGVFPIPPGGVLKSVEVRVLQEGVVRARQTINL</sequence>
<dbReference type="Pfam" id="PF20567">
    <property type="entry name" value="DUF6776"/>
    <property type="match status" value="1"/>
</dbReference>
<reference evidence="3" key="1">
    <citation type="submission" date="2020-11" db="EMBL/GenBank/DDBJ databases">
        <title>Azospira restricta DSM 18626 genome sequence.</title>
        <authorList>
            <person name="Moe W.M."/>
        </authorList>
    </citation>
    <scope>NUCLEOTIDE SEQUENCE</scope>
    <source>
        <strain evidence="3">DSM 18626</strain>
    </source>
</reference>
<protein>
    <submittedName>
        <fullName evidence="3">Uncharacterized protein</fullName>
    </submittedName>
</protein>
<keyword evidence="2" id="KW-0812">Transmembrane</keyword>
<dbReference type="EMBL" id="CP064781">
    <property type="protein sequence ID" value="QRJ65144.1"/>
    <property type="molecule type" value="Genomic_DNA"/>
</dbReference>
<accession>A0A974SRN5</accession>
<gene>
    <name evidence="3" type="ORF">IWH25_07335</name>
</gene>